<evidence type="ECO:0000259" key="2">
    <source>
        <dbReference type="Pfam" id="PF16694"/>
    </source>
</evidence>
<dbReference type="Proteomes" id="UP000199245">
    <property type="component" value="Unassembled WGS sequence"/>
</dbReference>
<organism evidence="3 4">
    <name type="scientific">Bradyrhizobium brasilense</name>
    <dbReference type="NCBI Taxonomy" id="1419277"/>
    <lineage>
        <taxon>Bacteria</taxon>
        <taxon>Pseudomonadati</taxon>
        <taxon>Pseudomonadota</taxon>
        <taxon>Alphaproteobacteria</taxon>
        <taxon>Hyphomicrobiales</taxon>
        <taxon>Nitrobacteraceae</taxon>
        <taxon>Bradyrhizobium</taxon>
    </lineage>
</organism>
<accession>A0A1G6PS01</accession>
<feature type="chain" id="PRO_5011780884" evidence="1">
    <location>
        <begin position="20"/>
        <end position="185"/>
    </location>
</feature>
<feature type="domain" description="Cytochrome P460" evidence="2">
    <location>
        <begin position="44"/>
        <end position="180"/>
    </location>
</feature>
<evidence type="ECO:0000313" key="3">
    <source>
        <dbReference type="EMBL" id="SDC83022.1"/>
    </source>
</evidence>
<dbReference type="EMBL" id="FMZW01000005">
    <property type="protein sequence ID" value="SDC83022.1"/>
    <property type="molecule type" value="Genomic_DNA"/>
</dbReference>
<dbReference type="AlphaFoldDB" id="A0A1G6PS01"/>
<dbReference type="InterPro" id="IPR032033">
    <property type="entry name" value="Cytochrome_P460"/>
</dbReference>
<proteinExistence type="predicted"/>
<feature type="signal peptide" evidence="1">
    <location>
        <begin position="1"/>
        <end position="19"/>
    </location>
</feature>
<dbReference type="Pfam" id="PF16694">
    <property type="entry name" value="Cytochrome_P460"/>
    <property type="match status" value="1"/>
</dbReference>
<protein>
    <submittedName>
        <fullName evidence="3">Cytochrome P460</fullName>
    </submittedName>
</protein>
<dbReference type="CDD" id="cd20753">
    <property type="entry name" value="cyt_P460_Mc-like"/>
    <property type="match status" value="1"/>
</dbReference>
<evidence type="ECO:0000256" key="1">
    <source>
        <dbReference type="SAM" id="SignalP"/>
    </source>
</evidence>
<sequence length="185" mass="20022">MRKSSLINLVASVSISVLATGVAISAQDKYSLQVPNGLAFSEFRGYEDWPVIAISENEGVIAAILGNPAMIGAFREGIPGNGKPFPDGAKMAKIHWIPKKQEAYPGQPTVPGAQHDVDFMVKDSKRFADSGGWGYGAFEYDAASDVFRPATTADNPPQENDAKCGYACHTVVQNRDYVFTEYGKR</sequence>
<evidence type="ECO:0000313" key="4">
    <source>
        <dbReference type="Proteomes" id="UP000199245"/>
    </source>
</evidence>
<reference evidence="3 4" key="1">
    <citation type="submission" date="2016-10" db="EMBL/GenBank/DDBJ databases">
        <authorList>
            <person name="de Groot N.N."/>
        </authorList>
    </citation>
    <scope>NUCLEOTIDE SEQUENCE [LARGE SCALE GENOMIC DNA]</scope>
    <source>
        <strain evidence="3 4">R5</strain>
    </source>
</reference>
<keyword evidence="1" id="KW-0732">Signal</keyword>
<dbReference type="Gene3D" id="3.50.70.20">
    <property type="entry name" value="Cytochrome P460"/>
    <property type="match status" value="1"/>
</dbReference>
<name>A0A1G6PS01_9BRAD</name>
<gene>
    <name evidence="3" type="ORF">SAMN05216337_1005145</name>
</gene>
<dbReference type="RefSeq" id="WP_092081091.1">
    <property type="nucleotide sequence ID" value="NZ_FMZW01000005.1"/>
</dbReference>
<dbReference type="InterPro" id="IPR038142">
    <property type="entry name" value="Cytochrome_P460_sp"/>
</dbReference>